<reference evidence="1 2" key="1">
    <citation type="submission" date="2019-03" db="EMBL/GenBank/DDBJ databases">
        <title>Genomic Encyclopedia of Archaeal and Bacterial Type Strains, Phase II (KMG-II): from individual species to whole genera.</title>
        <authorList>
            <person name="Goeker M."/>
        </authorList>
    </citation>
    <scope>NUCLEOTIDE SEQUENCE [LARGE SCALE GENOMIC DNA]</scope>
    <source>
        <strain evidence="1 2">DSM 19034</strain>
    </source>
</reference>
<accession>A0A4R6IAS9</accession>
<dbReference type="InterPro" id="IPR009097">
    <property type="entry name" value="Cyclic_Pdiesterase"/>
</dbReference>
<keyword evidence="2" id="KW-1185">Reference proteome</keyword>
<name>A0A4R6IAS9_9SPHI</name>
<proteinExistence type="predicted"/>
<dbReference type="EMBL" id="SNWM01000007">
    <property type="protein sequence ID" value="TDO19323.1"/>
    <property type="molecule type" value="Genomic_DNA"/>
</dbReference>
<dbReference type="Proteomes" id="UP000295499">
    <property type="component" value="Unassembled WGS sequence"/>
</dbReference>
<organism evidence="1 2">
    <name type="scientific">Pedobacter duraquae</name>
    <dbReference type="NCBI Taxonomy" id="425511"/>
    <lineage>
        <taxon>Bacteria</taxon>
        <taxon>Pseudomonadati</taxon>
        <taxon>Bacteroidota</taxon>
        <taxon>Sphingobacteriia</taxon>
        <taxon>Sphingobacteriales</taxon>
        <taxon>Sphingobacteriaceae</taxon>
        <taxon>Pedobacter</taxon>
    </lineage>
</organism>
<comment type="caution">
    <text evidence="1">The sequence shown here is derived from an EMBL/GenBank/DDBJ whole genome shotgun (WGS) entry which is preliminary data.</text>
</comment>
<dbReference type="AlphaFoldDB" id="A0A4R6IAS9"/>
<sequence length="166" mass="18891">MENSEKVLILTLWMDQRSQAFFDLLRLEHFPPERNFLKAHLTLFHKLPDLPEIIEQLSALSVSSFKLNAIGLINLGAGVAFRMEAQELTALRAHLASAFSVHLSPQDKQGFRGHVTVQNKTSPEIARALLAELSDTFKPFEVEATGLDLWYYLGGPWEHKQFFPFI</sequence>
<gene>
    <name evidence="1" type="ORF">CLV32_4563</name>
</gene>
<evidence type="ECO:0000313" key="2">
    <source>
        <dbReference type="Proteomes" id="UP000295499"/>
    </source>
</evidence>
<dbReference type="Gene3D" id="3.90.1140.10">
    <property type="entry name" value="Cyclic phosphodiesterase"/>
    <property type="match status" value="1"/>
</dbReference>
<keyword evidence="1" id="KW-0436">Ligase</keyword>
<protein>
    <submittedName>
        <fullName evidence="1">2'-5' RNA ligase superfamily protein</fullName>
    </submittedName>
</protein>
<evidence type="ECO:0000313" key="1">
    <source>
        <dbReference type="EMBL" id="TDO19323.1"/>
    </source>
</evidence>
<dbReference type="RefSeq" id="WP_208111080.1">
    <property type="nucleotide sequence ID" value="NZ_SNWM01000007.1"/>
</dbReference>
<dbReference type="SUPFAM" id="SSF55144">
    <property type="entry name" value="LigT-like"/>
    <property type="match status" value="1"/>
</dbReference>
<dbReference type="GO" id="GO:0016874">
    <property type="term" value="F:ligase activity"/>
    <property type="evidence" value="ECO:0007669"/>
    <property type="project" value="UniProtKB-KW"/>
</dbReference>
<dbReference type="Pfam" id="PF13563">
    <property type="entry name" value="2_5_RNA_ligase2"/>
    <property type="match status" value="1"/>
</dbReference>